<feature type="region of interest" description="Disordered" evidence="1">
    <location>
        <begin position="13"/>
        <end position="41"/>
    </location>
</feature>
<dbReference type="AlphaFoldDB" id="A0AAV2N066"/>
<evidence type="ECO:0000313" key="2">
    <source>
        <dbReference type="EMBL" id="CAL1673277.1"/>
    </source>
</evidence>
<name>A0AAV2N066_9HYME</name>
<keyword evidence="3" id="KW-1185">Reference proteome</keyword>
<protein>
    <submittedName>
        <fullName evidence="2">Uncharacterized protein</fullName>
    </submittedName>
</protein>
<organism evidence="2 3">
    <name type="scientific">Lasius platythorax</name>
    <dbReference type="NCBI Taxonomy" id="488582"/>
    <lineage>
        <taxon>Eukaryota</taxon>
        <taxon>Metazoa</taxon>
        <taxon>Ecdysozoa</taxon>
        <taxon>Arthropoda</taxon>
        <taxon>Hexapoda</taxon>
        <taxon>Insecta</taxon>
        <taxon>Pterygota</taxon>
        <taxon>Neoptera</taxon>
        <taxon>Endopterygota</taxon>
        <taxon>Hymenoptera</taxon>
        <taxon>Apocrita</taxon>
        <taxon>Aculeata</taxon>
        <taxon>Formicoidea</taxon>
        <taxon>Formicidae</taxon>
        <taxon>Formicinae</taxon>
        <taxon>Lasius</taxon>
        <taxon>Lasius</taxon>
    </lineage>
</organism>
<evidence type="ECO:0000256" key="1">
    <source>
        <dbReference type="SAM" id="MobiDB-lite"/>
    </source>
</evidence>
<accession>A0AAV2N066</accession>
<dbReference type="Proteomes" id="UP001497644">
    <property type="component" value="Chromosome 1"/>
</dbReference>
<proteinExistence type="predicted"/>
<evidence type="ECO:0000313" key="3">
    <source>
        <dbReference type="Proteomes" id="UP001497644"/>
    </source>
</evidence>
<reference evidence="2 3" key="1">
    <citation type="submission" date="2024-04" db="EMBL/GenBank/DDBJ databases">
        <authorList>
            <consortium name="Molecular Ecology Group"/>
        </authorList>
    </citation>
    <scope>NUCLEOTIDE SEQUENCE [LARGE SCALE GENOMIC DNA]</scope>
</reference>
<dbReference type="EMBL" id="OZ034824">
    <property type="protein sequence ID" value="CAL1673277.1"/>
    <property type="molecule type" value="Genomic_DNA"/>
</dbReference>
<gene>
    <name evidence="2" type="ORF">LPLAT_LOCUS204</name>
</gene>
<sequence>MMIDGVHYLITRDGSRPQKRRGTNFNDCREPPYPGKRRVHPLIIPSGRRNKDEMEGNASITCFCAERPPRAFRRGALVKTSTLSLLVGRRNWVNPTSRRSPSSRERALPLPRRTWRVTFVKVHVDF</sequence>